<accession>A0AAJ0MTR8</accession>
<keyword evidence="1" id="KW-0472">Membrane</keyword>
<evidence type="ECO:0000313" key="3">
    <source>
        <dbReference type="Proteomes" id="UP001285908"/>
    </source>
</evidence>
<dbReference type="EMBL" id="JAULSX010000002">
    <property type="protein sequence ID" value="KAK3497290.1"/>
    <property type="molecule type" value="Genomic_DNA"/>
</dbReference>
<keyword evidence="1" id="KW-1133">Transmembrane helix</keyword>
<dbReference type="AlphaFoldDB" id="A0AAJ0MTR8"/>
<keyword evidence="1" id="KW-0812">Transmembrane</keyword>
<comment type="caution">
    <text evidence="2">The sequence shown here is derived from an EMBL/GenBank/DDBJ whole genome shotgun (WGS) entry which is preliminary data.</text>
</comment>
<evidence type="ECO:0000256" key="1">
    <source>
        <dbReference type="SAM" id="Phobius"/>
    </source>
</evidence>
<reference evidence="2 3" key="1">
    <citation type="journal article" date="2023" name="Mol. Phylogenet. Evol.">
        <title>Genome-scale phylogeny and comparative genomics of the fungal order Sordariales.</title>
        <authorList>
            <person name="Hensen N."/>
            <person name="Bonometti L."/>
            <person name="Westerberg I."/>
            <person name="Brannstrom I.O."/>
            <person name="Guillou S."/>
            <person name="Cros-Aarteil S."/>
            <person name="Calhoun S."/>
            <person name="Haridas S."/>
            <person name="Kuo A."/>
            <person name="Mondo S."/>
            <person name="Pangilinan J."/>
            <person name="Riley R."/>
            <person name="LaButti K."/>
            <person name="Andreopoulos B."/>
            <person name="Lipzen A."/>
            <person name="Chen C."/>
            <person name="Yan M."/>
            <person name="Daum C."/>
            <person name="Ng V."/>
            <person name="Clum A."/>
            <person name="Steindorff A."/>
            <person name="Ohm R.A."/>
            <person name="Martin F."/>
            <person name="Silar P."/>
            <person name="Natvig D.O."/>
            <person name="Lalanne C."/>
            <person name="Gautier V."/>
            <person name="Ament-Velasquez S.L."/>
            <person name="Kruys A."/>
            <person name="Hutchinson M.I."/>
            <person name="Powell A.J."/>
            <person name="Barry K."/>
            <person name="Miller A.N."/>
            <person name="Grigoriev I.V."/>
            <person name="Debuchy R."/>
            <person name="Gladieux P."/>
            <person name="Hiltunen Thoren M."/>
            <person name="Johannesson H."/>
        </authorList>
    </citation>
    <scope>NUCLEOTIDE SEQUENCE [LARGE SCALE GENOMIC DNA]</scope>
    <source>
        <strain evidence="2 3">FGSC 10403</strain>
    </source>
</reference>
<sequence length="97" mass="10634">MWYSQILNWTWRVVTLDLQALTVPLTVASSCLVCSVGTFPFSVALWSFSAMNSKLLGGFRCSQVYGEMLMYESCVNPGSAAGWVLAGRGHLPIFGLH</sequence>
<dbReference type="Proteomes" id="UP001285908">
    <property type="component" value="Unassembled WGS sequence"/>
</dbReference>
<organism evidence="2 3">
    <name type="scientific">Neurospora hispaniola</name>
    <dbReference type="NCBI Taxonomy" id="588809"/>
    <lineage>
        <taxon>Eukaryota</taxon>
        <taxon>Fungi</taxon>
        <taxon>Dikarya</taxon>
        <taxon>Ascomycota</taxon>
        <taxon>Pezizomycotina</taxon>
        <taxon>Sordariomycetes</taxon>
        <taxon>Sordariomycetidae</taxon>
        <taxon>Sordariales</taxon>
        <taxon>Sordariaceae</taxon>
        <taxon>Neurospora</taxon>
    </lineage>
</organism>
<proteinExistence type="predicted"/>
<gene>
    <name evidence="2" type="ORF">B0T23DRAFT_373967</name>
</gene>
<feature type="transmembrane region" description="Helical" evidence="1">
    <location>
        <begin position="20"/>
        <end position="46"/>
    </location>
</feature>
<dbReference type="RefSeq" id="XP_062695554.1">
    <property type="nucleotide sequence ID" value="XM_062836829.1"/>
</dbReference>
<name>A0AAJ0MTR8_9PEZI</name>
<evidence type="ECO:0000313" key="2">
    <source>
        <dbReference type="EMBL" id="KAK3497290.1"/>
    </source>
</evidence>
<protein>
    <submittedName>
        <fullName evidence="2">Uncharacterized protein</fullName>
    </submittedName>
</protein>
<dbReference type="GeneID" id="87874451"/>
<keyword evidence="3" id="KW-1185">Reference proteome</keyword>